<name>A0A974NJN6_PERPY</name>
<feature type="transmembrane region" description="Helical" evidence="1">
    <location>
        <begin position="99"/>
        <end position="119"/>
    </location>
</feature>
<dbReference type="InterPro" id="IPR006976">
    <property type="entry name" value="VanZ-like"/>
</dbReference>
<gene>
    <name evidence="3" type="ORF">I6J18_15725</name>
</gene>
<dbReference type="KEGG" id="ppsr:I6J18_15725"/>
<organism evidence="3 4">
    <name type="scientific">Peribacillus psychrosaccharolyticus</name>
    <name type="common">Bacillus psychrosaccharolyticus</name>
    <dbReference type="NCBI Taxonomy" id="1407"/>
    <lineage>
        <taxon>Bacteria</taxon>
        <taxon>Bacillati</taxon>
        <taxon>Bacillota</taxon>
        <taxon>Bacilli</taxon>
        <taxon>Bacillales</taxon>
        <taxon>Bacillaceae</taxon>
        <taxon>Peribacillus</taxon>
    </lineage>
</organism>
<protein>
    <submittedName>
        <fullName evidence="3">VanZ family protein</fullName>
    </submittedName>
</protein>
<dbReference type="Pfam" id="PF04892">
    <property type="entry name" value="VanZ"/>
    <property type="match status" value="1"/>
</dbReference>
<keyword evidence="1" id="KW-1133">Transmembrane helix</keyword>
<keyword evidence="1" id="KW-0472">Membrane</keyword>
<evidence type="ECO:0000313" key="3">
    <source>
        <dbReference type="EMBL" id="QQS99086.1"/>
    </source>
</evidence>
<dbReference type="RefSeq" id="WP_040375211.1">
    <property type="nucleotide sequence ID" value="NZ_CP068053.1"/>
</dbReference>
<evidence type="ECO:0000259" key="2">
    <source>
        <dbReference type="Pfam" id="PF04892"/>
    </source>
</evidence>
<dbReference type="NCBIfam" id="NF037970">
    <property type="entry name" value="vanZ_1"/>
    <property type="match status" value="1"/>
</dbReference>
<accession>A0A974NJN6</accession>
<proteinExistence type="predicted"/>
<dbReference type="EMBL" id="CP068053">
    <property type="protein sequence ID" value="QQS99086.1"/>
    <property type="molecule type" value="Genomic_DNA"/>
</dbReference>
<feature type="transmembrane region" description="Helical" evidence="1">
    <location>
        <begin position="7"/>
        <end position="24"/>
    </location>
</feature>
<dbReference type="Proteomes" id="UP000595254">
    <property type="component" value="Chromosome"/>
</dbReference>
<feature type="domain" description="VanZ-like" evidence="2">
    <location>
        <begin position="11"/>
        <end position="117"/>
    </location>
</feature>
<dbReference type="AlphaFoldDB" id="A0A974NJN6"/>
<evidence type="ECO:0000313" key="4">
    <source>
        <dbReference type="Proteomes" id="UP000595254"/>
    </source>
</evidence>
<evidence type="ECO:0000256" key="1">
    <source>
        <dbReference type="SAM" id="Phobius"/>
    </source>
</evidence>
<reference evidence="3 4" key="1">
    <citation type="submission" date="2021-01" db="EMBL/GenBank/DDBJ databases">
        <title>FDA dAtabase for Regulatory Grade micrObial Sequences (FDA-ARGOS): Supporting development and validation of Infectious Disease Dx tests.</title>
        <authorList>
            <person name="Nelson B."/>
            <person name="Plummer A."/>
            <person name="Tallon L."/>
            <person name="Sadzewicz L."/>
            <person name="Zhao X."/>
            <person name="Boylan J."/>
            <person name="Ott S."/>
            <person name="Bowen H."/>
            <person name="Vavikolanu K."/>
            <person name="Mehta A."/>
            <person name="Aluvathingal J."/>
            <person name="Nadendla S."/>
            <person name="Myers T."/>
            <person name="Yan Y."/>
            <person name="Sichtig H."/>
        </authorList>
    </citation>
    <scope>NUCLEOTIDE SEQUENCE [LARGE SCALE GENOMIC DNA]</scope>
    <source>
        <strain evidence="3 4">FDAARGOS_1161</strain>
    </source>
</reference>
<keyword evidence="1" id="KW-0812">Transmembrane</keyword>
<feature type="transmembrane region" description="Helical" evidence="1">
    <location>
        <begin position="46"/>
        <end position="64"/>
    </location>
</feature>
<keyword evidence="4" id="KW-1185">Reference proteome</keyword>
<feature type="transmembrane region" description="Helical" evidence="1">
    <location>
        <begin position="69"/>
        <end position="87"/>
    </location>
</feature>
<sequence length="145" mass="16359">MKSFLRIVLSIIPFIYMALIWYMSSNPDDLILDLPSSATDRFIKEALHLIEFAILYVLFVVALAANHKLTAAASLTAAIIAGLYGIIDELHQSFVPARSATLIDAIKDIVGVLAVYFHIQYHYFKHQRGFLTVIERILPKKLRDA</sequence>